<dbReference type="GO" id="GO:0042773">
    <property type="term" value="P:ATP synthesis coupled electron transport"/>
    <property type="evidence" value="ECO:0007669"/>
    <property type="project" value="TreeGrafter"/>
</dbReference>
<keyword evidence="10" id="KW-0460">Magnesium</keyword>
<dbReference type="InterPro" id="IPR002429">
    <property type="entry name" value="CcO_II-like_C"/>
</dbReference>
<dbReference type="PROSITE" id="PS50857">
    <property type="entry name" value="COX2_CUA"/>
    <property type="match status" value="1"/>
</dbReference>
<organism evidence="22">
    <name type="scientific">Osborniella crotophagae</name>
    <dbReference type="NCBI Taxonomy" id="1912107"/>
    <lineage>
        <taxon>Eukaryota</taxon>
        <taxon>Metazoa</taxon>
        <taxon>Ecdysozoa</taxon>
        <taxon>Arthropoda</taxon>
        <taxon>Hexapoda</taxon>
        <taxon>Insecta</taxon>
        <taxon>Pterygota</taxon>
        <taxon>Neoptera</taxon>
        <taxon>Paraneoptera</taxon>
        <taxon>Psocodea</taxon>
        <taxon>Troctomorpha</taxon>
        <taxon>Phthiraptera</taxon>
        <taxon>Amblycera</taxon>
        <taxon>Menoponidae</taxon>
        <taxon>Osborniella</taxon>
    </lineage>
</organism>
<evidence type="ECO:0000256" key="4">
    <source>
        <dbReference type="ARBA" id="ARBA00015946"/>
    </source>
</evidence>
<evidence type="ECO:0000256" key="1">
    <source>
        <dbReference type="ARBA" id="ARBA00004448"/>
    </source>
</evidence>
<evidence type="ECO:0000256" key="2">
    <source>
        <dbReference type="ARBA" id="ARBA00007866"/>
    </source>
</evidence>
<comment type="catalytic activity">
    <reaction evidence="17">
        <text>4 Fe(II)-[cytochrome c] + O2 + 8 H(+)(in) = 4 Fe(III)-[cytochrome c] + 2 H2O + 4 H(+)(out)</text>
        <dbReference type="Rhea" id="RHEA:11436"/>
        <dbReference type="Rhea" id="RHEA-COMP:10350"/>
        <dbReference type="Rhea" id="RHEA-COMP:14399"/>
        <dbReference type="ChEBI" id="CHEBI:15377"/>
        <dbReference type="ChEBI" id="CHEBI:15378"/>
        <dbReference type="ChEBI" id="CHEBI:15379"/>
        <dbReference type="ChEBI" id="CHEBI:29033"/>
        <dbReference type="ChEBI" id="CHEBI:29034"/>
        <dbReference type="EC" id="7.1.1.9"/>
    </reaction>
    <physiologicalReaction direction="left-to-right" evidence="17">
        <dbReference type="Rhea" id="RHEA:11437"/>
    </physiologicalReaction>
</comment>
<protein>
    <recommendedName>
        <fullName evidence="4 18">Cytochrome c oxidase subunit 2</fullName>
    </recommendedName>
</protein>
<geneLocation type="mitochondrion" evidence="22"/>
<dbReference type="EMBL" id="MW199175">
    <property type="protein sequence ID" value="QPN54236.1"/>
    <property type="molecule type" value="Genomic_DNA"/>
</dbReference>
<dbReference type="Pfam" id="PF02790">
    <property type="entry name" value="COX2_TM"/>
    <property type="match status" value="1"/>
</dbReference>
<dbReference type="GO" id="GO:0005507">
    <property type="term" value="F:copper ion binding"/>
    <property type="evidence" value="ECO:0007669"/>
    <property type="project" value="InterPro"/>
</dbReference>
<accession>A0A7T1HF08</accession>
<evidence type="ECO:0000256" key="5">
    <source>
        <dbReference type="ARBA" id="ARBA00022448"/>
    </source>
</evidence>
<keyword evidence="11" id="KW-1278">Translocase</keyword>
<evidence type="ECO:0000256" key="15">
    <source>
        <dbReference type="ARBA" id="ARBA00023128"/>
    </source>
</evidence>
<comment type="subcellular location">
    <subcellularLocation>
        <location evidence="1 18">Mitochondrion inner membrane</location>
        <topology evidence="1 18">Multi-pass membrane protein</topology>
    </subcellularLocation>
</comment>
<comment type="cofactor">
    <cofactor evidence="18">
        <name>Cu cation</name>
        <dbReference type="ChEBI" id="CHEBI:23378"/>
    </cofactor>
    <text evidence="18">Binds a copper A center.</text>
</comment>
<comment type="similarity">
    <text evidence="2 18">Belongs to the cytochrome c oxidase subunit 2 family.</text>
</comment>
<evidence type="ECO:0000256" key="10">
    <source>
        <dbReference type="ARBA" id="ARBA00022842"/>
    </source>
</evidence>
<evidence type="ECO:0000256" key="9">
    <source>
        <dbReference type="ARBA" id="ARBA00022792"/>
    </source>
</evidence>
<dbReference type="FunFam" id="2.60.40.420:FF:000001">
    <property type="entry name" value="Cytochrome c oxidase subunit 2"/>
    <property type="match status" value="1"/>
</dbReference>
<evidence type="ECO:0000256" key="19">
    <source>
        <dbReference type="SAM" id="Phobius"/>
    </source>
</evidence>
<evidence type="ECO:0000259" key="21">
    <source>
        <dbReference type="PROSITE" id="PS50999"/>
    </source>
</evidence>
<evidence type="ECO:0000256" key="17">
    <source>
        <dbReference type="ARBA" id="ARBA00049512"/>
    </source>
</evidence>
<evidence type="ECO:0000256" key="7">
    <source>
        <dbReference type="ARBA" id="ARBA00022692"/>
    </source>
</evidence>
<sequence>MNHQFMFNLQDAASFLMEQLVFFHDHTLFFLLFILSMVSYMIFFFIFSKLVNITLLFNEEIEIIWTFFPGIILAFVALPSLKVLYLSDDLLYPNMTIKAIGQQWFWAYEYSDFNVEFESYMKTDFDNLNNFRLLEVDNRVVIPINVKIRVIVTSNDVIHSWTVPSLGVKMDANPGRLNQCFIQSNRMGLFYGQCSEICGALHSFMPICLEVVDLKSFFSFINEKKS</sequence>
<evidence type="ECO:0000256" key="3">
    <source>
        <dbReference type="ARBA" id="ARBA00011164"/>
    </source>
</evidence>
<dbReference type="InterPro" id="IPR045187">
    <property type="entry name" value="CcO_II"/>
</dbReference>
<reference evidence="22" key="1">
    <citation type="journal article" date="2020" name="Gene">
        <title>Structure, gene order, and nucleotide composition of mitochondrial genomes in parasitic lice from Amblycera.</title>
        <authorList>
            <person name="Sweet A.D."/>
            <person name="Johnson K.P."/>
            <person name="Cao Y."/>
            <person name="de Moya R.S."/>
            <person name="Skinner R.K."/>
            <person name="Tan M."/>
            <person name="Virrueta-Herrera S."/>
            <person name="Cameron S.L."/>
        </authorList>
    </citation>
    <scope>NUCLEOTIDE SEQUENCE</scope>
    <source>
        <strain evidence="22">Oscro</strain>
    </source>
</reference>
<comment type="subunit">
    <text evidence="3">Component of the cytochrome c oxidase (complex IV, CIV), a multisubunit enzyme composed of a catalytic core of 3 subunits and several supernumerary subunits. The complex exists as a monomer or a dimer and forms supercomplexes (SCs) in the inner mitochondrial membrane with ubiquinol-cytochrome c oxidoreductase (cytochrome b-c1 complex, complex III, CIII).</text>
</comment>
<evidence type="ECO:0000256" key="18">
    <source>
        <dbReference type="RuleBase" id="RU000457"/>
    </source>
</evidence>
<dbReference type="SUPFAM" id="SSF49503">
    <property type="entry name" value="Cupredoxins"/>
    <property type="match status" value="1"/>
</dbReference>
<gene>
    <name evidence="22" type="primary">cox2</name>
</gene>
<dbReference type="InterPro" id="IPR034210">
    <property type="entry name" value="CcO_II_C"/>
</dbReference>
<dbReference type="InterPro" id="IPR001505">
    <property type="entry name" value="Copper_CuA"/>
</dbReference>
<evidence type="ECO:0000256" key="11">
    <source>
        <dbReference type="ARBA" id="ARBA00022967"/>
    </source>
</evidence>
<keyword evidence="13 19" id="KW-1133">Transmembrane helix</keyword>
<dbReference type="InterPro" id="IPR008972">
    <property type="entry name" value="Cupredoxin"/>
</dbReference>
<evidence type="ECO:0000256" key="8">
    <source>
        <dbReference type="ARBA" id="ARBA00022723"/>
    </source>
</evidence>
<keyword evidence="14 18" id="KW-0186">Copper</keyword>
<dbReference type="SUPFAM" id="SSF81464">
    <property type="entry name" value="Cytochrome c oxidase subunit II-like, transmembrane region"/>
    <property type="match status" value="1"/>
</dbReference>
<proteinExistence type="inferred from homology"/>
<dbReference type="Pfam" id="PF00116">
    <property type="entry name" value="COX2"/>
    <property type="match status" value="1"/>
</dbReference>
<evidence type="ECO:0000256" key="16">
    <source>
        <dbReference type="ARBA" id="ARBA00023136"/>
    </source>
</evidence>
<name>A0A7T1HF08_9NEOP</name>
<feature type="transmembrane region" description="Helical" evidence="19">
    <location>
        <begin position="63"/>
        <end position="85"/>
    </location>
</feature>
<dbReference type="GO" id="GO:0005743">
    <property type="term" value="C:mitochondrial inner membrane"/>
    <property type="evidence" value="ECO:0007669"/>
    <property type="project" value="UniProtKB-SubCell"/>
</dbReference>
<keyword evidence="5 18" id="KW-0813">Transport</keyword>
<evidence type="ECO:0000256" key="6">
    <source>
        <dbReference type="ARBA" id="ARBA00022660"/>
    </source>
</evidence>
<dbReference type="CDD" id="cd13912">
    <property type="entry name" value="CcO_II_C"/>
    <property type="match status" value="1"/>
</dbReference>
<evidence type="ECO:0000313" key="22">
    <source>
        <dbReference type="EMBL" id="QPN54236.1"/>
    </source>
</evidence>
<keyword evidence="12 18" id="KW-0249">Electron transport</keyword>
<keyword evidence="9 18" id="KW-0999">Mitochondrion inner membrane</keyword>
<dbReference type="GO" id="GO:0004129">
    <property type="term" value="F:cytochrome-c oxidase activity"/>
    <property type="evidence" value="ECO:0007669"/>
    <property type="project" value="UniProtKB-EC"/>
</dbReference>
<keyword evidence="16 18" id="KW-0472">Membrane</keyword>
<feature type="transmembrane region" description="Helical" evidence="19">
    <location>
        <begin position="27"/>
        <end position="51"/>
    </location>
</feature>
<dbReference type="Gene3D" id="1.10.287.90">
    <property type="match status" value="1"/>
</dbReference>
<feature type="domain" description="Cytochrome oxidase subunit II transmembrane region profile" evidence="21">
    <location>
        <begin position="1"/>
        <end position="91"/>
    </location>
</feature>
<comment type="function">
    <text evidence="18">Component of the cytochrome c oxidase, the last enzyme in the mitochondrial electron transport chain which drives oxidative phosphorylation. The respiratory chain contains 3 multisubunit complexes succinate dehydrogenase (complex II, CII), ubiquinol-cytochrome c oxidoreductase (cytochrome b-c1 complex, complex III, CIII) and cytochrome c oxidase (complex IV, CIV), that cooperate to transfer electrons derived from NADH and succinate to molecular oxygen, creating an electrochemical gradient over the inner membrane that drives transmembrane transport and the ATP synthase. Cytochrome c oxidase is the component of the respiratory chain that catalyzes the reduction of oxygen to water. Electrons originating from reduced cytochrome c in the intermembrane space (IMS) are transferred via the dinuclear copper A center (CU(A)) of subunit 2 and heme A of subunit 1 to the active site in subunit 1, a binuclear center (BNC) formed by heme A3 and copper B (CU(B)). The BNC reduces molecular oxygen to 2 water molecules using 4 electrons from cytochrome c in the IMS and 4 protons from the mitochondrial matrix.</text>
</comment>
<keyword evidence="15 18" id="KW-0496">Mitochondrion</keyword>
<evidence type="ECO:0000256" key="14">
    <source>
        <dbReference type="ARBA" id="ARBA00023008"/>
    </source>
</evidence>
<dbReference type="PROSITE" id="PS50999">
    <property type="entry name" value="COX2_TM"/>
    <property type="match status" value="1"/>
</dbReference>
<feature type="domain" description="Cytochrome oxidase subunit II copper A binding" evidence="20">
    <location>
        <begin position="92"/>
        <end position="223"/>
    </location>
</feature>
<evidence type="ECO:0000259" key="20">
    <source>
        <dbReference type="PROSITE" id="PS50857"/>
    </source>
</evidence>
<evidence type="ECO:0000256" key="12">
    <source>
        <dbReference type="ARBA" id="ARBA00022982"/>
    </source>
</evidence>
<keyword evidence="8 18" id="KW-0479">Metal-binding</keyword>
<dbReference type="PRINTS" id="PR01166">
    <property type="entry name" value="CYCOXIDASEII"/>
</dbReference>
<dbReference type="InterPro" id="IPR036257">
    <property type="entry name" value="Cyt_c_oxidase_su2_TM_sf"/>
</dbReference>
<dbReference type="PROSITE" id="PS00078">
    <property type="entry name" value="COX2"/>
    <property type="match status" value="1"/>
</dbReference>
<dbReference type="Gene3D" id="2.60.40.420">
    <property type="entry name" value="Cupredoxins - blue copper proteins"/>
    <property type="match status" value="1"/>
</dbReference>
<dbReference type="PANTHER" id="PTHR22888">
    <property type="entry name" value="CYTOCHROME C OXIDASE, SUBUNIT II"/>
    <property type="match status" value="1"/>
</dbReference>
<evidence type="ECO:0000256" key="13">
    <source>
        <dbReference type="ARBA" id="ARBA00022989"/>
    </source>
</evidence>
<dbReference type="PANTHER" id="PTHR22888:SF9">
    <property type="entry name" value="CYTOCHROME C OXIDASE SUBUNIT 2"/>
    <property type="match status" value="1"/>
</dbReference>
<dbReference type="AlphaFoldDB" id="A0A7T1HF08"/>
<keyword evidence="6 18" id="KW-0679">Respiratory chain</keyword>
<keyword evidence="7 18" id="KW-0812">Transmembrane</keyword>
<dbReference type="InterPro" id="IPR011759">
    <property type="entry name" value="Cyt_c_oxidase_su2_TM_dom"/>
</dbReference>